<name>A0A1J4V8Z2_9BACT</name>
<reference evidence="6 7" key="1">
    <citation type="journal article" date="2016" name="Environ. Microbiol.">
        <title>Genomic resolution of a cold subsurface aquifer community provides metabolic insights for novel microbes adapted to high CO concentrations.</title>
        <authorList>
            <person name="Probst A.J."/>
            <person name="Castelle C.J."/>
            <person name="Singh A."/>
            <person name="Brown C.T."/>
            <person name="Anantharaman K."/>
            <person name="Sharon I."/>
            <person name="Hug L.A."/>
            <person name="Burstein D."/>
            <person name="Emerson J.B."/>
            <person name="Thomas B.C."/>
            <person name="Banfield J.F."/>
        </authorList>
    </citation>
    <scope>NUCLEOTIDE SEQUENCE [LARGE SCALE GENOMIC DNA]</scope>
    <source>
        <strain evidence="6">CG1_02_43_90</strain>
    </source>
</reference>
<organism evidence="6 7">
    <name type="scientific">Candidatus Nomurabacteria bacterium CG1_02_43_90</name>
    <dbReference type="NCBI Taxonomy" id="1805281"/>
    <lineage>
        <taxon>Bacteria</taxon>
        <taxon>Candidatus Nomuraibacteriota</taxon>
    </lineage>
</organism>
<feature type="transmembrane region" description="Helical" evidence="4">
    <location>
        <begin position="255"/>
        <end position="277"/>
    </location>
</feature>
<dbReference type="PANTHER" id="PTHR43179:SF12">
    <property type="entry name" value="GALACTOFURANOSYLTRANSFERASE GLFT2"/>
    <property type="match status" value="1"/>
</dbReference>
<comment type="similarity">
    <text evidence="1">Belongs to the glycosyltransferase 2 family.</text>
</comment>
<feature type="domain" description="Glycosyltransferase 2-like" evidence="5">
    <location>
        <begin position="6"/>
        <end position="110"/>
    </location>
</feature>
<protein>
    <recommendedName>
        <fullName evidence="5">Glycosyltransferase 2-like domain-containing protein</fullName>
    </recommendedName>
</protein>
<dbReference type="Proteomes" id="UP000181992">
    <property type="component" value="Unassembled WGS sequence"/>
</dbReference>
<dbReference type="AlphaFoldDB" id="A0A1J4V8Z2"/>
<dbReference type="STRING" id="1805281.AUJ77_00300"/>
<dbReference type="EMBL" id="MNVN01000003">
    <property type="protein sequence ID" value="OIO31237.1"/>
    <property type="molecule type" value="Genomic_DNA"/>
</dbReference>
<keyword evidence="4" id="KW-1133">Transmembrane helix</keyword>
<evidence type="ECO:0000256" key="2">
    <source>
        <dbReference type="ARBA" id="ARBA00022676"/>
    </source>
</evidence>
<evidence type="ECO:0000256" key="1">
    <source>
        <dbReference type="ARBA" id="ARBA00006739"/>
    </source>
</evidence>
<dbReference type="GO" id="GO:0016757">
    <property type="term" value="F:glycosyltransferase activity"/>
    <property type="evidence" value="ECO:0007669"/>
    <property type="project" value="UniProtKB-KW"/>
</dbReference>
<evidence type="ECO:0000256" key="4">
    <source>
        <dbReference type="SAM" id="Phobius"/>
    </source>
</evidence>
<accession>A0A1J4V8Z2</accession>
<dbReference type="Pfam" id="PF00535">
    <property type="entry name" value="Glycos_transf_2"/>
    <property type="match status" value="1"/>
</dbReference>
<evidence type="ECO:0000313" key="6">
    <source>
        <dbReference type="EMBL" id="OIO31237.1"/>
    </source>
</evidence>
<comment type="caution">
    <text evidence="6">The sequence shown here is derived from an EMBL/GenBank/DDBJ whole genome shotgun (WGS) entry which is preliminary data.</text>
</comment>
<proteinExistence type="inferred from homology"/>
<dbReference type="SUPFAM" id="SSF53448">
    <property type="entry name" value="Nucleotide-diphospho-sugar transferases"/>
    <property type="match status" value="1"/>
</dbReference>
<sequence>MNDPYVTKLIIVDNGSKNKKEIEEGVKKYGDKVVILRQEKNIGSAGGFARGLAYARGVACDYIFMLDDDNVPEEGAIEKFLELRKLFLNEKVVLVGSRPLLLGNTDIFYKKIITDTSLKFTFFEVFSFAKFFNFLKLFRSTKGLIRGTLIPIVPNESFIYGGAFIPIEAVREAPLPDASLVLYGDDIEYSWGIKKLGYESYACIRPRINDASVTFSDGSHISGLFDPGTEIFKVYYRIRNMVRISIRTTTQAQTILFLNIIVWTSGLCILGMFKYGVNRNYVRRIRIILQAVYGGYEVNYRTPKEAELP</sequence>
<keyword evidence="2" id="KW-0328">Glycosyltransferase</keyword>
<evidence type="ECO:0000256" key="3">
    <source>
        <dbReference type="ARBA" id="ARBA00022679"/>
    </source>
</evidence>
<dbReference type="Gene3D" id="3.90.550.10">
    <property type="entry name" value="Spore Coat Polysaccharide Biosynthesis Protein SpsA, Chain A"/>
    <property type="match status" value="1"/>
</dbReference>
<dbReference type="InterPro" id="IPR029044">
    <property type="entry name" value="Nucleotide-diphossugar_trans"/>
</dbReference>
<evidence type="ECO:0000313" key="7">
    <source>
        <dbReference type="Proteomes" id="UP000181992"/>
    </source>
</evidence>
<keyword evidence="4" id="KW-0472">Membrane</keyword>
<gene>
    <name evidence="6" type="ORF">AUJ77_00300</name>
</gene>
<keyword evidence="4" id="KW-0812">Transmembrane</keyword>
<dbReference type="PANTHER" id="PTHR43179">
    <property type="entry name" value="RHAMNOSYLTRANSFERASE WBBL"/>
    <property type="match status" value="1"/>
</dbReference>
<evidence type="ECO:0000259" key="5">
    <source>
        <dbReference type="Pfam" id="PF00535"/>
    </source>
</evidence>
<dbReference type="InterPro" id="IPR001173">
    <property type="entry name" value="Glyco_trans_2-like"/>
</dbReference>
<keyword evidence="3" id="KW-0808">Transferase</keyword>